<dbReference type="PANTHER" id="PTHR12631">
    <property type="entry name" value="ALPHA-L-IDURONIDASE"/>
    <property type="match status" value="1"/>
</dbReference>
<protein>
    <recommendedName>
        <fullName evidence="4">Glycoside hydrolase family 5 domain-containing protein</fullName>
    </recommendedName>
</protein>
<feature type="chain" id="PRO_5002713980" description="Glycoside hydrolase family 5 domain-containing protein" evidence="1">
    <location>
        <begin position="26"/>
        <end position="380"/>
    </location>
</feature>
<dbReference type="PANTHER" id="PTHR12631:SF10">
    <property type="entry name" value="BETA-XYLOSIDASE-LIKE PROTEIN-RELATED"/>
    <property type="match status" value="1"/>
</dbReference>
<sequence length="380" mass="43367">MNIPINSTTWKRHRRLLLTAPLALAAAAAEFWAVRAPRSLHLPPQQRVVTINPKIGIHTRLTGIGDEGYIRRTLEQVREMGARWIVDLFPWAYVQPRSRFGFDWTGADLVVRHAARQGLQVIARLDIVPQWARPRDSNDRYLDEAHYADFAAYAAAFLRRYRADGVRHIIIWNEPNLAFEWGRRTPDPAGYAALLKAVYPRVKSAVPDAVVIAGALSPGGDLGDNAEVRMGDLRYITELYAAGAAPWFDAWAVHNYGAQQPHDAPPAPEEVNFRRVELIHDLLTYLGDGRKPIFITEGGWNDHPRWSAAVRPSQRVRWTIGAYRMALEWTWLEAMCLWQFSTPWQARTYQDNWNFVAADGTPKAIYWAVRDYAVPIDLRQ</sequence>
<dbReference type="STRING" id="383372.Rcas_3520"/>
<gene>
    <name evidence="2" type="ordered locus">Rcas_3520</name>
</gene>
<dbReference type="GO" id="GO:0004553">
    <property type="term" value="F:hydrolase activity, hydrolyzing O-glycosyl compounds"/>
    <property type="evidence" value="ECO:0007669"/>
    <property type="project" value="TreeGrafter"/>
</dbReference>
<evidence type="ECO:0000313" key="3">
    <source>
        <dbReference type="Proteomes" id="UP000000263"/>
    </source>
</evidence>
<dbReference type="RefSeq" id="WP_012121993.1">
    <property type="nucleotide sequence ID" value="NC_009767.1"/>
</dbReference>
<dbReference type="InterPro" id="IPR051923">
    <property type="entry name" value="Glycosyl_Hydrolase_39"/>
</dbReference>
<dbReference type="eggNOG" id="COG2730">
    <property type="taxonomic scope" value="Bacteria"/>
</dbReference>
<reference evidence="2 3" key="1">
    <citation type="submission" date="2007-08" db="EMBL/GenBank/DDBJ databases">
        <title>Complete sequence of Roseiflexus castenholzii DSM 13941.</title>
        <authorList>
            <consortium name="US DOE Joint Genome Institute"/>
            <person name="Copeland A."/>
            <person name="Lucas S."/>
            <person name="Lapidus A."/>
            <person name="Barry K."/>
            <person name="Glavina del Rio T."/>
            <person name="Dalin E."/>
            <person name="Tice H."/>
            <person name="Pitluck S."/>
            <person name="Thompson L.S."/>
            <person name="Brettin T."/>
            <person name="Bruce D."/>
            <person name="Detter J.C."/>
            <person name="Han C."/>
            <person name="Tapia R."/>
            <person name="Schmutz J."/>
            <person name="Larimer F."/>
            <person name="Land M."/>
            <person name="Hauser L."/>
            <person name="Kyrpides N."/>
            <person name="Mikhailova N."/>
            <person name="Bryant D.A."/>
            <person name="Hanada S."/>
            <person name="Tsukatani Y."/>
            <person name="Richardson P."/>
        </authorList>
    </citation>
    <scope>NUCLEOTIDE SEQUENCE [LARGE SCALE GENOMIC DNA]</scope>
    <source>
        <strain evidence="3">DSM 13941 / HLO8</strain>
    </source>
</reference>
<keyword evidence="1" id="KW-0732">Signal</keyword>
<dbReference type="CAZy" id="GH39">
    <property type="family name" value="Glycoside Hydrolase Family 39"/>
</dbReference>
<evidence type="ECO:0000313" key="2">
    <source>
        <dbReference type="EMBL" id="ABU59570.1"/>
    </source>
</evidence>
<dbReference type="Gene3D" id="3.20.20.80">
    <property type="entry name" value="Glycosidases"/>
    <property type="match status" value="1"/>
</dbReference>
<feature type="signal peptide" evidence="1">
    <location>
        <begin position="1"/>
        <end position="25"/>
    </location>
</feature>
<evidence type="ECO:0000256" key="1">
    <source>
        <dbReference type="SAM" id="SignalP"/>
    </source>
</evidence>
<dbReference type="AlphaFoldDB" id="A7NPS4"/>
<organism evidence="2 3">
    <name type="scientific">Roseiflexus castenholzii (strain DSM 13941 / HLO8)</name>
    <dbReference type="NCBI Taxonomy" id="383372"/>
    <lineage>
        <taxon>Bacteria</taxon>
        <taxon>Bacillati</taxon>
        <taxon>Chloroflexota</taxon>
        <taxon>Chloroflexia</taxon>
        <taxon>Chloroflexales</taxon>
        <taxon>Roseiflexineae</taxon>
        <taxon>Roseiflexaceae</taxon>
        <taxon>Roseiflexus</taxon>
    </lineage>
</organism>
<dbReference type="Proteomes" id="UP000000263">
    <property type="component" value="Chromosome"/>
</dbReference>
<accession>A7NPS4</accession>
<dbReference type="EMBL" id="CP000804">
    <property type="protein sequence ID" value="ABU59570.1"/>
    <property type="molecule type" value="Genomic_DNA"/>
</dbReference>
<dbReference type="HOGENOM" id="CLU_041401_2_1_0"/>
<proteinExistence type="predicted"/>
<keyword evidence="3" id="KW-1185">Reference proteome</keyword>
<dbReference type="InterPro" id="IPR017853">
    <property type="entry name" value="GH"/>
</dbReference>
<dbReference type="OrthoDB" id="143943at2"/>
<name>A7NPS4_ROSCS</name>
<dbReference type="SUPFAM" id="SSF51445">
    <property type="entry name" value="(Trans)glycosidases"/>
    <property type="match status" value="1"/>
</dbReference>
<dbReference type="KEGG" id="rca:Rcas_3520"/>
<evidence type="ECO:0008006" key="4">
    <source>
        <dbReference type="Google" id="ProtNLM"/>
    </source>
</evidence>